<dbReference type="AlphaFoldDB" id="A0A327X2H5"/>
<comment type="caution">
    <text evidence="3">The sequence shown here is derived from an EMBL/GenBank/DDBJ whole genome shotgun (WGS) entry which is preliminary data.</text>
</comment>
<evidence type="ECO:0000259" key="2">
    <source>
        <dbReference type="Pfam" id="PF25607"/>
    </source>
</evidence>
<organism evidence="3 5">
    <name type="scientific">Aliidiomarina maris</name>
    <dbReference type="NCBI Taxonomy" id="531312"/>
    <lineage>
        <taxon>Bacteria</taxon>
        <taxon>Pseudomonadati</taxon>
        <taxon>Pseudomonadota</taxon>
        <taxon>Gammaproteobacteria</taxon>
        <taxon>Alteromonadales</taxon>
        <taxon>Idiomarinaceae</taxon>
        <taxon>Aliidiomarina</taxon>
    </lineage>
</organism>
<proteinExistence type="predicted"/>
<dbReference type="Proteomes" id="UP000249203">
    <property type="component" value="Unassembled WGS sequence"/>
</dbReference>
<reference evidence="3 5" key="2">
    <citation type="submission" date="2018-06" db="EMBL/GenBank/DDBJ databases">
        <title>Genomic Encyclopedia of Type Strains, Phase III (KMG-III): the genomes of soil and plant-associated and newly described type strains.</title>
        <authorList>
            <person name="Whitman W."/>
        </authorList>
    </citation>
    <scope>NUCLEOTIDE SEQUENCE [LARGE SCALE GENOMIC DNA]</scope>
    <source>
        <strain evidence="3 5">CGMCC 1.15366</strain>
    </source>
</reference>
<dbReference type="PANTHER" id="PTHR40940:SF1">
    <property type="entry name" value="PROTEIN BATD"/>
    <property type="match status" value="1"/>
</dbReference>
<reference evidence="4 6" key="1">
    <citation type="journal article" date="2018" name="Front. Microbiol.">
        <title>Genome-Based Analysis Reveals the Taxonomy and Diversity of the Family Idiomarinaceae.</title>
        <authorList>
            <person name="Liu Y."/>
            <person name="Lai Q."/>
            <person name="Shao Z."/>
        </authorList>
    </citation>
    <scope>NUCLEOTIDE SEQUENCE [LARGE SCALE GENOMIC DNA]</scope>
    <source>
        <strain evidence="4 6">CF12-14</strain>
    </source>
</reference>
<dbReference type="PANTHER" id="PTHR40940">
    <property type="entry name" value="PROTEIN BATD-RELATED"/>
    <property type="match status" value="1"/>
</dbReference>
<dbReference type="OrthoDB" id="5293418at2"/>
<evidence type="ECO:0000313" key="5">
    <source>
        <dbReference type="Proteomes" id="UP000249203"/>
    </source>
</evidence>
<gene>
    <name evidence="3" type="ORF">B0I24_10782</name>
    <name evidence="4" type="ORF">CWE07_08870</name>
</gene>
<accession>A0A327X2H5</accession>
<feature type="domain" description="DUF7939" evidence="2">
    <location>
        <begin position="469"/>
        <end position="552"/>
    </location>
</feature>
<evidence type="ECO:0000313" key="4">
    <source>
        <dbReference type="EMBL" id="RUO24189.1"/>
    </source>
</evidence>
<dbReference type="EMBL" id="QLMD01000007">
    <property type="protein sequence ID" value="RAJ96872.1"/>
    <property type="molecule type" value="Genomic_DNA"/>
</dbReference>
<dbReference type="RefSeq" id="WP_111569531.1">
    <property type="nucleotide sequence ID" value="NZ_PIPK01000007.1"/>
</dbReference>
<evidence type="ECO:0000256" key="1">
    <source>
        <dbReference type="SAM" id="Phobius"/>
    </source>
</evidence>
<feature type="transmembrane region" description="Helical" evidence="1">
    <location>
        <begin position="422"/>
        <end position="445"/>
    </location>
</feature>
<dbReference type="Pfam" id="PF13584">
    <property type="entry name" value="BatD"/>
    <property type="match status" value="1"/>
</dbReference>
<protein>
    <submittedName>
        <fullName evidence="3">Oxygen tolerance protein BatD</fullName>
    </submittedName>
</protein>
<keyword evidence="6" id="KW-1185">Reference proteome</keyword>
<dbReference type="Proteomes" id="UP000287865">
    <property type="component" value="Unassembled WGS sequence"/>
</dbReference>
<dbReference type="EMBL" id="PIPK01000007">
    <property type="protein sequence ID" value="RUO24189.1"/>
    <property type="molecule type" value="Genomic_DNA"/>
</dbReference>
<dbReference type="InterPro" id="IPR057699">
    <property type="entry name" value="DUF7939"/>
</dbReference>
<keyword evidence="1" id="KW-1133">Transmembrane helix</keyword>
<evidence type="ECO:0000313" key="3">
    <source>
        <dbReference type="EMBL" id="RAJ96872.1"/>
    </source>
</evidence>
<name>A0A327X2H5_9GAMM</name>
<dbReference type="InterPro" id="IPR025738">
    <property type="entry name" value="BatD"/>
</dbReference>
<keyword evidence="1" id="KW-0472">Membrane</keyword>
<evidence type="ECO:0000313" key="6">
    <source>
        <dbReference type="Proteomes" id="UP000287865"/>
    </source>
</evidence>
<dbReference type="Pfam" id="PF25607">
    <property type="entry name" value="DUF7939"/>
    <property type="match status" value="1"/>
</dbReference>
<sequence>MKLPLTQVTWLIYSGLLLVLLWGAPAEAFDVRAEVDKNPVIADESFTLTITANDDLPRNAFRSDALTRHFIVGATSVDRSTQLINGQMSRQTRWQLTLIARNPGQYEIPSFTIEGRRTSPIVVDVVAPGDSESQRGPVFVTAEVDNQTPYVQQQVRYTVRLHIAQTLESGSISPPEVEHADIQQASNDEDRQDIIDGQRYRVITRTYFITPRRSGPLSIQGSRFDGQIRDNTSRSFATFSRPQTVSALAADIDIDVQAQPQNYQGHWLPSEQVTLNEEWDDSQRLIVGEPISRRITLTAQGVRDEQLPDIEIMLPEGMRYYPERTERDSFSRQGQRFAQAQFRGVIIPARAGTFQLPAIDVQWWDVERQQQRSATIPAREIEVHEPAGGLASPFAQAELGEANNPPPSAMAPMIVAPSEPGYWRTATLIFGCLWLVTLAAALWLWATKHRKARPIAVSEPDGQVPKSSRQPLQALKHACAGSDAQAAHQALQRWLQSRPGAYQSARQLADTLHSQALHDALDGLEHALYAANKEPWRGGPQLWQAIQRLHQQPAKATTDAKLPSLYLN</sequence>
<keyword evidence="1" id="KW-0812">Transmembrane</keyword>